<protein>
    <submittedName>
        <fullName evidence="1">NAD(P)/FAD-dependent oxidoreductase</fullName>
    </submittedName>
</protein>
<dbReference type="EMBL" id="JAANNW010000012">
    <property type="protein sequence ID" value="NUV75626.1"/>
    <property type="molecule type" value="Genomic_DNA"/>
</dbReference>
<evidence type="ECO:0000313" key="2">
    <source>
        <dbReference type="Proteomes" id="UP000556843"/>
    </source>
</evidence>
<keyword evidence="2" id="KW-1185">Reference proteome</keyword>
<sequence length="347" mass="37871">MEHTDLIIIGAGQAGLATAALACRYGFGRPLVLEAAAEPAGSWPDYYDSLTLFSPARYSALPGLPFPGDPDRYPTRDEVIGYLRRYAARLDADVRTRTRVTSVRREGGSWIVTAEDGTSWSARAVIAATGNYTTPNTPVLPGQDAFTGRVLHAAEYRGPEAFAGQRVVVVGGGNSAVQIAAELGAVAEVSLATRRPLGWIPQTILGRDLHWWLKHTRLDIAPLRRWLEKVPVSVLDDGRYRTALDRHSVDLRALFVRYESDSVVWDDGAKERVEAVLLATGYQLAFPYLEGTGALDRSGQPLHRSGVSTSVPGLGFVGIEFQRSFSSKTLRGVGRDARFVLARLRKP</sequence>
<evidence type="ECO:0000313" key="1">
    <source>
        <dbReference type="EMBL" id="NUV75626.1"/>
    </source>
</evidence>
<accession>A0ACC7Y1D2</accession>
<proteinExistence type="predicted"/>
<comment type="caution">
    <text evidence="1">The sequence shown here is derived from an EMBL/GenBank/DDBJ whole genome shotgun (WGS) entry which is preliminary data.</text>
</comment>
<dbReference type="Proteomes" id="UP000556843">
    <property type="component" value="Unassembled WGS sequence"/>
</dbReference>
<name>A0ACC7Y1D2_9ACTN</name>
<organism evidence="1 2">
    <name type="scientific">Streptomyces fungicidicus</name>
    <dbReference type="NCBI Taxonomy" id="68203"/>
    <lineage>
        <taxon>Bacteria</taxon>
        <taxon>Bacillati</taxon>
        <taxon>Actinomycetota</taxon>
        <taxon>Actinomycetes</taxon>
        <taxon>Kitasatosporales</taxon>
        <taxon>Streptomycetaceae</taxon>
        <taxon>Streptomyces</taxon>
    </lineage>
</organism>
<gene>
    <name evidence="1" type="ORF">G6W56_15920</name>
</gene>
<reference evidence="1" key="1">
    <citation type="submission" date="2020-03" db="EMBL/GenBank/DDBJ databases">
        <title>Complete genome sequence of sixteen Streptomyces strains facilitates identification of candidate genes involved in plant growth-promotion in grain legumes and cereals.</title>
        <authorList>
            <person name="Gopalakrishnan S."/>
            <person name="Thakur V."/>
            <person name="Saxena R."/>
            <person name="Vadlamudi S."/>
            <person name="Purohit S."/>
            <person name="Kumar V."/>
            <person name="Rathore A."/>
            <person name="Chitikineni A."/>
            <person name="Varshney R.K."/>
        </authorList>
    </citation>
    <scope>NUCLEOTIDE SEQUENCE</scope>
    <source>
        <strain evidence="1">CAI-93</strain>
    </source>
</reference>